<protein>
    <recommendedName>
        <fullName evidence="11">Phosphate transporter family protein</fullName>
    </recommendedName>
</protein>
<evidence type="ECO:0000256" key="4">
    <source>
        <dbReference type="ARBA" id="ARBA00022592"/>
    </source>
</evidence>
<proteinExistence type="inferred from homology"/>
<keyword evidence="10" id="KW-1185">Reference proteome</keyword>
<gene>
    <name evidence="9" type="ORF">ANCDUO_07513</name>
</gene>
<dbReference type="InterPro" id="IPR001204">
    <property type="entry name" value="Phos_transporter"/>
</dbReference>
<evidence type="ECO:0008006" key="11">
    <source>
        <dbReference type="Google" id="ProtNLM"/>
    </source>
</evidence>
<dbReference type="EMBL" id="KN729500">
    <property type="protein sequence ID" value="KIH62206.1"/>
    <property type="molecule type" value="Genomic_DNA"/>
</dbReference>
<reference evidence="9 10" key="1">
    <citation type="submission" date="2013-12" db="EMBL/GenBank/DDBJ databases">
        <title>Draft genome of the parsitic nematode Ancylostoma duodenale.</title>
        <authorList>
            <person name="Mitreva M."/>
        </authorList>
    </citation>
    <scope>NUCLEOTIDE SEQUENCE [LARGE SCALE GENOMIC DNA]</scope>
    <source>
        <strain evidence="9 10">Zhejiang</strain>
    </source>
</reference>
<dbReference type="AlphaFoldDB" id="A0A0C2GYJ3"/>
<organism evidence="9 10">
    <name type="scientific">Ancylostoma duodenale</name>
    <dbReference type="NCBI Taxonomy" id="51022"/>
    <lineage>
        <taxon>Eukaryota</taxon>
        <taxon>Metazoa</taxon>
        <taxon>Ecdysozoa</taxon>
        <taxon>Nematoda</taxon>
        <taxon>Chromadorea</taxon>
        <taxon>Rhabditida</taxon>
        <taxon>Rhabditina</taxon>
        <taxon>Rhabditomorpha</taxon>
        <taxon>Strongyloidea</taxon>
        <taxon>Ancylostomatidae</taxon>
        <taxon>Ancylostomatinae</taxon>
        <taxon>Ancylostoma</taxon>
    </lineage>
</organism>
<dbReference type="Proteomes" id="UP000054047">
    <property type="component" value="Unassembled WGS sequence"/>
</dbReference>
<evidence type="ECO:0000256" key="6">
    <source>
        <dbReference type="ARBA" id="ARBA00022989"/>
    </source>
</evidence>
<keyword evidence="7 8" id="KW-0472">Membrane</keyword>
<comment type="subcellular location">
    <subcellularLocation>
        <location evidence="1">Membrane</location>
        <topology evidence="1">Multi-pass membrane protein</topology>
    </subcellularLocation>
</comment>
<dbReference type="PANTHER" id="PTHR11101:SF67">
    <property type="entry name" value="PHOSPHATE TRANSPORTER"/>
    <property type="match status" value="1"/>
</dbReference>
<dbReference type="GO" id="GO:0005315">
    <property type="term" value="F:phosphate transmembrane transporter activity"/>
    <property type="evidence" value="ECO:0007669"/>
    <property type="project" value="InterPro"/>
</dbReference>
<evidence type="ECO:0000256" key="5">
    <source>
        <dbReference type="ARBA" id="ARBA00022692"/>
    </source>
</evidence>
<evidence type="ECO:0000256" key="3">
    <source>
        <dbReference type="ARBA" id="ARBA00022448"/>
    </source>
</evidence>
<evidence type="ECO:0000313" key="10">
    <source>
        <dbReference type="Proteomes" id="UP000054047"/>
    </source>
</evidence>
<keyword evidence="3" id="KW-0813">Transport</keyword>
<keyword evidence="6 8" id="KW-1133">Transmembrane helix</keyword>
<name>A0A0C2GYJ3_9BILA</name>
<comment type="similarity">
    <text evidence="2">Belongs to the inorganic phosphate transporter (PiT) (TC 2.A.20) family.</text>
</comment>
<evidence type="ECO:0000256" key="1">
    <source>
        <dbReference type="ARBA" id="ARBA00004141"/>
    </source>
</evidence>
<evidence type="ECO:0000313" key="9">
    <source>
        <dbReference type="EMBL" id="KIH62206.1"/>
    </source>
</evidence>
<dbReference type="OrthoDB" id="260807at2759"/>
<dbReference type="GO" id="GO:0016020">
    <property type="term" value="C:membrane"/>
    <property type="evidence" value="ECO:0007669"/>
    <property type="project" value="UniProtKB-SubCell"/>
</dbReference>
<accession>A0A0C2GYJ3</accession>
<dbReference type="GO" id="GO:0035435">
    <property type="term" value="P:phosphate ion transmembrane transport"/>
    <property type="evidence" value="ECO:0007669"/>
    <property type="project" value="TreeGrafter"/>
</dbReference>
<evidence type="ECO:0000256" key="7">
    <source>
        <dbReference type="ARBA" id="ARBA00023136"/>
    </source>
</evidence>
<evidence type="ECO:0000256" key="8">
    <source>
        <dbReference type="SAM" id="Phobius"/>
    </source>
</evidence>
<evidence type="ECO:0000256" key="2">
    <source>
        <dbReference type="ARBA" id="ARBA00009916"/>
    </source>
</evidence>
<sequence length="110" mass="11794">MEALTSITSTLATSTVVPFDRINQLNEVILINGQDLHLELILIHDNAGPHISAVLWVLIVGVILAFFLAAGLGANDVSNTFGTSVGSGVVTIMQDAMKNYECHSKEFPKN</sequence>
<dbReference type="PANTHER" id="PTHR11101">
    <property type="entry name" value="PHOSPHATE TRANSPORTER"/>
    <property type="match status" value="1"/>
</dbReference>
<keyword evidence="5 8" id="KW-0812">Transmembrane</keyword>
<keyword evidence="4" id="KW-0592">Phosphate transport</keyword>
<feature type="transmembrane region" description="Helical" evidence="8">
    <location>
        <begin position="53"/>
        <end position="74"/>
    </location>
</feature>